<proteinExistence type="predicted"/>
<evidence type="ECO:0000313" key="1">
    <source>
        <dbReference type="EMBL" id="OTP77282.1"/>
    </source>
</evidence>
<gene>
    <name evidence="1" type="ORF">PAMC26577_08470</name>
</gene>
<dbReference type="RefSeq" id="WP_075358521.1">
    <property type="nucleotide sequence ID" value="NZ_MSRG01000030.1"/>
</dbReference>
<sequence>MEVRSGRIDGPFTVERDLMIRGTVVGRATVRSGNNLVLNGTVTSDLVIEPAARVKIFGTVNGTVINQGGLVEIHGIVGAVADTASSSRTIIAQGAVIGGQSWSAT</sequence>
<name>A0A242N142_CABSO</name>
<organism evidence="1 2">
    <name type="scientific">Caballeronia sordidicola</name>
    <name type="common">Burkholderia sordidicola</name>
    <dbReference type="NCBI Taxonomy" id="196367"/>
    <lineage>
        <taxon>Bacteria</taxon>
        <taxon>Pseudomonadati</taxon>
        <taxon>Pseudomonadota</taxon>
        <taxon>Betaproteobacteria</taxon>
        <taxon>Burkholderiales</taxon>
        <taxon>Burkholderiaceae</taxon>
        <taxon>Caballeronia</taxon>
    </lineage>
</organism>
<evidence type="ECO:0000313" key="2">
    <source>
        <dbReference type="Proteomes" id="UP000195221"/>
    </source>
</evidence>
<dbReference type="AlphaFoldDB" id="A0A242N142"/>
<reference evidence="1 2" key="1">
    <citation type="submission" date="2017-03" db="EMBL/GenBank/DDBJ databases">
        <title>Genome analysis of strain PAMC 26577.</title>
        <authorList>
            <person name="Oh H.-M."/>
            <person name="Yang J.-A."/>
        </authorList>
    </citation>
    <scope>NUCLEOTIDE SEQUENCE [LARGE SCALE GENOMIC DNA]</scope>
    <source>
        <strain evidence="1 2">PAMC 26577</strain>
    </source>
</reference>
<evidence type="ECO:0008006" key="3">
    <source>
        <dbReference type="Google" id="ProtNLM"/>
    </source>
</evidence>
<dbReference type="Proteomes" id="UP000195221">
    <property type="component" value="Unassembled WGS sequence"/>
</dbReference>
<accession>A0A242N142</accession>
<comment type="caution">
    <text evidence="1">The sequence shown here is derived from an EMBL/GenBank/DDBJ whole genome shotgun (WGS) entry which is preliminary data.</text>
</comment>
<protein>
    <recommendedName>
        <fullName evidence="3">Polymer-forming cytoskeletal protein</fullName>
    </recommendedName>
</protein>
<dbReference type="EMBL" id="NBTZ01000031">
    <property type="protein sequence ID" value="OTP77282.1"/>
    <property type="molecule type" value="Genomic_DNA"/>
</dbReference>